<evidence type="ECO:0000256" key="1">
    <source>
        <dbReference type="SAM" id="MobiDB-lite"/>
    </source>
</evidence>
<feature type="region of interest" description="Disordered" evidence="1">
    <location>
        <begin position="1"/>
        <end position="34"/>
    </location>
</feature>
<evidence type="ECO:0000256" key="2">
    <source>
        <dbReference type="SAM" id="Phobius"/>
    </source>
</evidence>
<proteinExistence type="predicted"/>
<feature type="transmembrane region" description="Helical" evidence="2">
    <location>
        <begin position="117"/>
        <end position="138"/>
    </location>
</feature>
<keyword evidence="2" id="KW-0812">Transmembrane</keyword>
<feature type="transmembrane region" description="Helical" evidence="2">
    <location>
        <begin position="158"/>
        <end position="182"/>
    </location>
</feature>
<evidence type="ECO:0000313" key="5">
    <source>
        <dbReference type="Proteomes" id="UP001108089"/>
    </source>
</evidence>
<feature type="compositionally biased region" description="Pro residues" evidence="1">
    <location>
        <begin position="12"/>
        <end position="25"/>
    </location>
</feature>
<comment type="caution">
    <text evidence="4">The sequence shown here is derived from an EMBL/GenBank/DDBJ whole genome shotgun (WGS) entry which is preliminary data.</text>
</comment>
<feature type="transmembrane region" description="Helical" evidence="2">
    <location>
        <begin position="203"/>
        <end position="224"/>
    </location>
</feature>
<keyword evidence="2" id="KW-1133">Transmembrane helix</keyword>
<organism evidence="4 5">
    <name type="scientific">Gordonia tangerina</name>
    <dbReference type="NCBI Taxonomy" id="2911060"/>
    <lineage>
        <taxon>Bacteria</taxon>
        <taxon>Bacillati</taxon>
        <taxon>Actinomycetota</taxon>
        <taxon>Actinomycetes</taxon>
        <taxon>Mycobacteriales</taxon>
        <taxon>Gordoniaceae</taxon>
        <taxon>Gordonia</taxon>
    </lineage>
</organism>
<feature type="transmembrane region" description="Helical" evidence="2">
    <location>
        <begin position="276"/>
        <end position="295"/>
    </location>
</feature>
<gene>
    <name evidence="4" type="ORF">L1892_21080</name>
</gene>
<sequence length="319" mass="34511">MLDSDLLGPPRQAAPPAPAAPPSRPAPVSGPRSGRLYRSRHVRWVARRPPEAIPTIRRPEFVARPRYIPRYVYIPQWGLKDGGLKDGGLTDGGLGNATGGRAAASRGGALSDALTRALYVLAAALGLAAVAHLLRYVLLIINRSTPVPAWTDLVTSTLVIFGGLLALGCFVYTTVVFARWVMAMRTEAYRCVDRRDPRPRWQIVLLAVVPLVNVLGVAVLLHEAAHVRTDLDGDRTRRRLTRMWVAWAIVNALAVAAIVTRVVATWSGSIQTGANGLVAVTVSAACSAVFARWLADRLEVTFATSQQDPVPARRWVMAA</sequence>
<dbReference type="Pfam" id="PF14219">
    <property type="entry name" value="DUF4328"/>
    <property type="match status" value="1"/>
</dbReference>
<feature type="transmembrane region" description="Helical" evidence="2">
    <location>
        <begin position="244"/>
        <end position="264"/>
    </location>
</feature>
<feature type="domain" description="DUF4328" evidence="3">
    <location>
        <begin position="155"/>
        <end position="291"/>
    </location>
</feature>
<dbReference type="EMBL" id="JAKGCU010000027">
    <property type="protein sequence ID" value="MCF3940869.1"/>
    <property type="molecule type" value="Genomic_DNA"/>
</dbReference>
<evidence type="ECO:0000313" key="4">
    <source>
        <dbReference type="EMBL" id="MCF3940869.1"/>
    </source>
</evidence>
<reference evidence="4" key="1">
    <citation type="submission" date="2022-01" db="EMBL/GenBank/DDBJ databases">
        <title>Gordonia xiamenensis sp. nov., isolated from surface seawater in Xiamen.</title>
        <authorList>
            <person name="He Y.F."/>
        </authorList>
    </citation>
    <scope>NUCLEOTIDE SEQUENCE</scope>
    <source>
        <strain evidence="4">GW1C4-4</strain>
    </source>
</reference>
<name>A0ABS9DQK2_9ACTN</name>
<dbReference type="Proteomes" id="UP001108089">
    <property type="component" value="Unassembled WGS sequence"/>
</dbReference>
<accession>A0ABS9DQK2</accession>
<keyword evidence="5" id="KW-1185">Reference proteome</keyword>
<dbReference type="InterPro" id="IPR025565">
    <property type="entry name" value="DUF4328"/>
</dbReference>
<evidence type="ECO:0000259" key="3">
    <source>
        <dbReference type="Pfam" id="PF14219"/>
    </source>
</evidence>
<protein>
    <submittedName>
        <fullName evidence="4">DUF4328 domain-containing protein</fullName>
    </submittedName>
</protein>
<keyword evidence="2" id="KW-0472">Membrane</keyword>